<dbReference type="CDD" id="cd07814">
    <property type="entry name" value="SRPBCC_CalC_Aha1-like"/>
    <property type="match status" value="1"/>
</dbReference>
<dbReference type="PATRIC" id="fig|361041.3.peg.1465"/>
<dbReference type="InterPro" id="IPR013538">
    <property type="entry name" value="ASHA1/2-like_C"/>
</dbReference>
<protein>
    <recommendedName>
        <fullName evidence="2">Activator of Hsp90 ATPase homologue 1/2-like C-terminal domain-containing protein</fullName>
    </recommendedName>
</protein>
<feature type="domain" description="Activator of Hsp90 ATPase homologue 1/2-like C-terminal" evidence="2">
    <location>
        <begin position="14"/>
        <end position="150"/>
    </location>
</feature>
<proteinExistence type="inferred from homology"/>
<dbReference type="STRING" id="361041.VW35_10525"/>
<comment type="similarity">
    <text evidence="1">Belongs to the AHA1 family.</text>
</comment>
<evidence type="ECO:0000259" key="2">
    <source>
        <dbReference type="Pfam" id="PF08327"/>
    </source>
</evidence>
<sequence length="159" mass="18021">MSDKIEAKVTHRFRASPERVYDAFVDPDLARRWQAAWLRRSGESGNLTDMHIEPRVGGRLMLADVVSGTRARHFGEFLALERPSKIAFSWMVDESEADDPAVVEMIIEPEPNGPGSVVTLYNTLDAQFEDWLAQTERGWMAMLGGIEDVIERRDIASMR</sequence>
<keyword evidence="4" id="KW-1185">Reference proteome</keyword>
<comment type="caution">
    <text evidence="3">The sequence shown here is derived from an EMBL/GenBank/DDBJ whole genome shotgun (WGS) entry which is preliminary data.</text>
</comment>
<organism evidence="3 4">
    <name type="scientific">Devosia soli</name>
    <dbReference type="NCBI Taxonomy" id="361041"/>
    <lineage>
        <taxon>Bacteria</taxon>
        <taxon>Pseudomonadati</taxon>
        <taxon>Pseudomonadota</taxon>
        <taxon>Alphaproteobacteria</taxon>
        <taxon>Hyphomicrobiales</taxon>
        <taxon>Devosiaceae</taxon>
        <taxon>Devosia</taxon>
    </lineage>
</organism>
<dbReference type="EMBL" id="LAJG01000021">
    <property type="protein sequence ID" value="KKB78904.1"/>
    <property type="molecule type" value="Genomic_DNA"/>
</dbReference>
<dbReference type="AlphaFoldDB" id="A0A0F5L9M1"/>
<dbReference type="Gene3D" id="3.30.530.20">
    <property type="match status" value="1"/>
</dbReference>
<evidence type="ECO:0000313" key="4">
    <source>
        <dbReference type="Proteomes" id="UP000033514"/>
    </source>
</evidence>
<evidence type="ECO:0000313" key="3">
    <source>
        <dbReference type="EMBL" id="KKB78904.1"/>
    </source>
</evidence>
<reference evidence="3 4" key="1">
    <citation type="submission" date="2015-03" db="EMBL/GenBank/DDBJ databases">
        <authorList>
            <person name="Hassan Y.I."/>
            <person name="Lepp D."/>
            <person name="Zhou T."/>
        </authorList>
    </citation>
    <scope>NUCLEOTIDE SEQUENCE [LARGE SCALE GENOMIC DNA]</scope>
    <source>
        <strain evidence="3 4">GH2-10</strain>
    </source>
</reference>
<gene>
    <name evidence="3" type="ORF">VW35_10525</name>
</gene>
<name>A0A0F5L9M1_9HYPH</name>
<evidence type="ECO:0000256" key="1">
    <source>
        <dbReference type="ARBA" id="ARBA00006817"/>
    </source>
</evidence>
<dbReference type="Pfam" id="PF08327">
    <property type="entry name" value="AHSA1"/>
    <property type="match status" value="1"/>
</dbReference>
<dbReference type="RefSeq" id="WP_046142981.1">
    <property type="nucleotide sequence ID" value="NZ_LAJG01000021.1"/>
</dbReference>
<dbReference type="Proteomes" id="UP000033514">
    <property type="component" value="Unassembled WGS sequence"/>
</dbReference>
<dbReference type="OrthoDB" id="9805228at2"/>
<accession>A0A0F5L9M1</accession>
<dbReference type="InterPro" id="IPR023393">
    <property type="entry name" value="START-like_dom_sf"/>
</dbReference>
<dbReference type="SUPFAM" id="SSF55961">
    <property type="entry name" value="Bet v1-like"/>
    <property type="match status" value="1"/>
</dbReference>